<gene>
    <name evidence="3" type="ORF">GCM10009547_37880</name>
</gene>
<keyword evidence="4" id="KW-1185">Reference proteome</keyword>
<dbReference type="RefSeq" id="WP_344607642.1">
    <property type="nucleotide sequence ID" value="NZ_BAAAHE010000038.1"/>
</dbReference>
<comment type="similarity">
    <text evidence="1">Belongs to the universal stress protein A family.</text>
</comment>
<protein>
    <recommendedName>
        <fullName evidence="2">UspA domain-containing protein</fullName>
    </recommendedName>
</protein>
<feature type="domain" description="UspA" evidence="2">
    <location>
        <begin position="137"/>
        <end position="270"/>
    </location>
</feature>
<reference evidence="3 4" key="1">
    <citation type="journal article" date="2019" name="Int. J. Syst. Evol. Microbiol.">
        <title>The Global Catalogue of Microorganisms (GCM) 10K type strain sequencing project: providing services to taxonomists for standard genome sequencing and annotation.</title>
        <authorList>
            <consortium name="The Broad Institute Genomics Platform"/>
            <consortium name="The Broad Institute Genome Sequencing Center for Infectious Disease"/>
            <person name="Wu L."/>
            <person name="Ma J."/>
        </authorList>
    </citation>
    <scope>NUCLEOTIDE SEQUENCE [LARGE SCALE GENOMIC DNA]</scope>
    <source>
        <strain evidence="3 4">JCM 10671</strain>
    </source>
</reference>
<evidence type="ECO:0000259" key="2">
    <source>
        <dbReference type="Pfam" id="PF00582"/>
    </source>
</evidence>
<dbReference type="PANTHER" id="PTHR46268:SF6">
    <property type="entry name" value="UNIVERSAL STRESS PROTEIN UP12"/>
    <property type="match status" value="1"/>
</dbReference>
<dbReference type="InterPro" id="IPR014729">
    <property type="entry name" value="Rossmann-like_a/b/a_fold"/>
</dbReference>
<comment type="caution">
    <text evidence="3">The sequence shown here is derived from an EMBL/GenBank/DDBJ whole genome shotgun (WGS) entry which is preliminary data.</text>
</comment>
<sequence length="282" mass="28495">MNGVLVAVDGSTSATAAVAVAAEYAARAATTLTIVHVVEPALLGRPRGADPLPDAAVAARAAAPGVEVRALGRTGPVDDLLVDLARDHDLLVVGSRGHGAVRDAALGSHAVALAAAAPCPVLVVRPGAARRRPGGPVVAGLRGDPARDEAVLHVAFAEAASRGVPVVLAHGVSRRAPVRRLALAALAAGGPDHDGDLRIEARHWTERHPDVEVRTEVRSGAAASALLEAGRGASLIVLGTRGRGTRAALVLGSVSQAVLHHAHCPVLLVPRPEPEGPRVPPG</sequence>
<evidence type="ECO:0000256" key="1">
    <source>
        <dbReference type="ARBA" id="ARBA00008791"/>
    </source>
</evidence>
<evidence type="ECO:0000313" key="3">
    <source>
        <dbReference type="EMBL" id="GAA0630547.1"/>
    </source>
</evidence>
<dbReference type="CDD" id="cd00293">
    <property type="entry name" value="USP-like"/>
    <property type="match status" value="1"/>
</dbReference>
<dbReference type="SUPFAM" id="SSF52402">
    <property type="entry name" value="Adenine nucleotide alpha hydrolases-like"/>
    <property type="match status" value="2"/>
</dbReference>
<name>A0ABN1H6L9_9ACTN</name>
<dbReference type="PRINTS" id="PR01438">
    <property type="entry name" value="UNVRSLSTRESS"/>
</dbReference>
<dbReference type="InterPro" id="IPR006015">
    <property type="entry name" value="Universal_stress_UspA"/>
</dbReference>
<dbReference type="Proteomes" id="UP001500957">
    <property type="component" value="Unassembled WGS sequence"/>
</dbReference>
<dbReference type="Gene3D" id="3.40.50.620">
    <property type="entry name" value="HUPs"/>
    <property type="match status" value="2"/>
</dbReference>
<dbReference type="Pfam" id="PF00582">
    <property type="entry name" value="Usp"/>
    <property type="match status" value="2"/>
</dbReference>
<dbReference type="PANTHER" id="PTHR46268">
    <property type="entry name" value="STRESS RESPONSE PROTEIN NHAX"/>
    <property type="match status" value="1"/>
</dbReference>
<evidence type="ECO:0000313" key="4">
    <source>
        <dbReference type="Proteomes" id="UP001500957"/>
    </source>
</evidence>
<feature type="domain" description="UspA" evidence="2">
    <location>
        <begin position="4"/>
        <end position="125"/>
    </location>
</feature>
<proteinExistence type="inferred from homology"/>
<dbReference type="InterPro" id="IPR006016">
    <property type="entry name" value="UspA"/>
</dbReference>
<organism evidence="3 4">
    <name type="scientific">Sporichthya brevicatena</name>
    <dbReference type="NCBI Taxonomy" id="171442"/>
    <lineage>
        <taxon>Bacteria</taxon>
        <taxon>Bacillati</taxon>
        <taxon>Actinomycetota</taxon>
        <taxon>Actinomycetes</taxon>
        <taxon>Sporichthyales</taxon>
        <taxon>Sporichthyaceae</taxon>
        <taxon>Sporichthya</taxon>
    </lineage>
</organism>
<dbReference type="EMBL" id="BAAAHE010000038">
    <property type="protein sequence ID" value="GAA0630547.1"/>
    <property type="molecule type" value="Genomic_DNA"/>
</dbReference>
<accession>A0ABN1H6L9</accession>